<evidence type="ECO:0000313" key="3">
    <source>
        <dbReference type="Proteomes" id="UP000254937"/>
    </source>
</evidence>
<evidence type="ECO:0000256" key="1">
    <source>
        <dbReference type="SAM" id="Phobius"/>
    </source>
</evidence>
<keyword evidence="1" id="KW-1133">Transmembrane helix</keyword>
<name>A0A370PK76_ASPPH</name>
<reference evidence="2 3" key="1">
    <citation type="submission" date="2018-07" db="EMBL/GenBank/DDBJ databases">
        <title>Section-level genome sequencing of Aspergillus section Nigri to investigate inter- and intra-species variation.</title>
        <authorList>
            <consortium name="DOE Joint Genome Institute"/>
            <person name="Vesth T.C."/>
            <person name="Nybo J.L."/>
            <person name="Theobald S."/>
            <person name="Frisvad J.C."/>
            <person name="Larsen T.O."/>
            <person name="Nielsen K.F."/>
            <person name="Hoof J.B."/>
            <person name="Brandl J."/>
            <person name="Salamov A."/>
            <person name="Riley R."/>
            <person name="Gladden J.M."/>
            <person name="Phatale P."/>
            <person name="Nielsen M.T."/>
            <person name="Lyhne E.K."/>
            <person name="Kogle M.E."/>
            <person name="Strasser K."/>
            <person name="McDonnell E."/>
            <person name="Barry K."/>
            <person name="Clum A."/>
            <person name="Chen C."/>
            <person name="Nolan M."/>
            <person name="Sandor L."/>
            <person name="Kuo A."/>
            <person name="Lipzen A."/>
            <person name="Hainaut M."/>
            <person name="Drula E."/>
            <person name="Tsang A."/>
            <person name="Magnuson J.K."/>
            <person name="Henrissat B."/>
            <person name="Wiebenga A."/>
            <person name="Simmons B.A."/>
            <person name="Makela M.R."/>
            <person name="De vries R.P."/>
            <person name="Grigoriev I.V."/>
            <person name="Mortensen U.H."/>
            <person name="Baker S.E."/>
            <person name="Andersen M.R."/>
        </authorList>
    </citation>
    <scope>NUCLEOTIDE SEQUENCE [LARGE SCALE GENOMIC DNA]</scope>
    <source>
        <strain evidence="2 3">ATCC 13157</strain>
    </source>
</reference>
<organism evidence="2 3">
    <name type="scientific">Aspergillus phoenicis ATCC 13157</name>
    <dbReference type="NCBI Taxonomy" id="1353007"/>
    <lineage>
        <taxon>Eukaryota</taxon>
        <taxon>Fungi</taxon>
        <taxon>Dikarya</taxon>
        <taxon>Ascomycota</taxon>
        <taxon>Pezizomycotina</taxon>
        <taxon>Eurotiomycetes</taxon>
        <taxon>Eurotiomycetidae</taxon>
        <taxon>Eurotiales</taxon>
        <taxon>Aspergillaceae</taxon>
        <taxon>Aspergillus</taxon>
    </lineage>
</organism>
<dbReference type="EMBL" id="KZ851853">
    <property type="protein sequence ID" value="RDK42602.1"/>
    <property type="molecule type" value="Genomic_DNA"/>
</dbReference>
<dbReference type="Proteomes" id="UP000254937">
    <property type="component" value="Unassembled WGS sequence"/>
</dbReference>
<evidence type="ECO:0000313" key="2">
    <source>
        <dbReference type="EMBL" id="RDK42602.1"/>
    </source>
</evidence>
<feature type="transmembrane region" description="Helical" evidence="1">
    <location>
        <begin position="126"/>
        <end position="150"/>
    </location>
</feature>
<sequence length="177" mass="20264">MWPSLGVILDERGHAMVTTPISGYSRIVTFKSTTTLPVLFDSLHGSCIFPAIPLRPPEEPESWHLTERACKSRLIPSSRRLPTFTESLFQPIFLPAAILGDSSRSSIIFRSVNAFYLSYRKPVDRAFLFFLLFFILDFPRAFLPRLLWLLCHCSRKYALEFRSSVLTAFRAGSDTHF</sequence>
<dbReference type="AlphaFoldDB" id="A0A370PK76"/>
<keyword evidence="1" id="KW-0472">Membrane</keyword>
<protein>
    <submittedName>
        <fullName evidence="2">Uncharacterized protein</fullName>
    </submittedName>
</protein>
<proteinExistence type="predicted"/>
<accession>A0A370PK76</accession>
<keyword evidence="1" id="KW-0812">Transmembrane</keyword>
<keyword evidence="3" id="KW-1185">Reference proteome</keyword>
<gene>
    <name evidence="2" type="ORF">M752DRAFT_18546</name>
</gene>